<evidence type="ECO:0000313" key="1">
    <source>
        <dbReference type="EMBL" id="RDX85497.1"/>
    </source>
</evidence>
<dbReference type="AlphaFoldDB" id="A0A371G4R0"/>
<name>A0A371G4R0_MUCPR</name>
<dbReference type="OrthoDB" id="1427959at2759"/>
<feature type="non-terminal residue" evidence="1">
    <location>
        <position position="1"/>
    </location>
</feature>
<proteinExistence type="predicted"/>
<dbReference type="EMBL" id="QJKJ01006783">
    <property type="protein sequence ID" value="RDX85497.1"/>
    <property type="molecule type" value="Genomic_DNA"/>
</dbReference>
<protein>
    <submittedName>
        <fullName evidence="1">Uncharacterized protein</fullName>
    </submittedName>
</protein>
<comment type="caution">
    <text evidence="1">The sequence shown here is derived from an EMBL/GenBank/DDBJ whole genome shotgun (WGS) entry which is preliminary data.</text>
</comment>
<dbReference type="Proteomes" id="UP000257109">
    <property type="component" value="Unassembled WGS sequence"/>
</dbReference>
<keyword evidence="2" id="KW-1185">Reference proteome</keyword>
<sequence length="207" mass="22859">MKGGAKKIRQHPLIKARFCLALCPVLESCRLKLSSPSCAVSCATKPKSFRVSRPSTRCSCGSSLLVREPHVPPSRPLFSVATQPSLKTCYSFWMNARHVFANDVQHLFDSTQKIVSLQQTNHDMVSHVAKAKTATEELKGLLVLHPDYEHVRDQILSSEQIPSMNSLVIRLLRVPIITKDDGIAVENSAMVTSRGRGQSSHGTRGMI</sequence>
<evidence type="ECO:0000313" key="2">
    <source>
        <dbReference type="Proteomes" id="UP000257109"/>
    </source>
</evidence>
<accession>A0A371G4R0</accession>
<organism evidence="1 2">
    <name type="scientific">Mucuna pruriens</name>
    <name type="common">Velvet bean</name>
    <name type="synonym">Dolichos pruriens</name>
    <dbReference type="NCBI Taxonomy" id="157652"/>
    <lineage>
        <taxon>Eukaryota</taxon>
        <taxon>Viridiplantae</taxon>
        <taxon>Streptophyta</taxon>
        <taxon>Embryophyta</taxon>
        <taxon>Tracheophyta</taxon>
        <taxon>Spermatophyta</taxon>
        <taxon>Magnoliopsida</taxon>
        <taxon>eudicotyledons</taxon>
        <taxon>Gunneridae</taxon>
        <taxon>Pentapetalae</taxon>
        <taxon>rosids</taxon>
        <taxon>fabids</taxon>
        <taxon>Fabales</taxon>
        <taxon>Fabaceae</taxon>
        <taxon>Papilionoideae</taxon>
        <taxon>50 kb inversion clade</taxon>
        <taxon>NPAAA clade</taxon>
        <taxon>indigoferoid/millettioid clade</taxon>
        <taxon>Phaseoleae</taxon>
        <taxon>Mucuna</taxon>
    </lineage>
</organism>
<gene>
    <name evidence="1" type="ORF">CR513_33307</name>
</gene>
<reference evidence="1" key="1">
    <citation type="submission" date="2018-05" db="EMBL/GenBank/DDBJ databases">
        <title>Draft genome of Mucuna pruriens seed.</title>
        <authorList>
            <person name="Nnadi N.E."/>
            <person name="Vos R."/>
            <person name="Hasami M.H."/>
            <person name="Devisetty U.K."/>
            <person name="Aguiy J.C."/>
        </authorList>
    </citation>
    <scope>NUCLEOTIDE SEQUENCE [LARGE SCALE GENOMIC DNA]</scope>
    <source>
        <strain evidence="1">JCA_2017</strain>
    </source>
</reference>